<evidence type="ECO:0000313" key="2">
    <source>
        <dbReference type="Proteomes" id="UP000177053"/>
    </source>
</evidence>
<protein>
    <submittedName>
        <fullName evidence="1">Uncharacterized protein</fullName>
    </submittedName>
</protein>
<sequence>MPKKVIISMSTYGDEVRGGRLSSILTELALEQPTIDLDLSDPDTLLMALPRLVQQASKEAAKLFPEDEIVGKEREVK</sequence>
<dbReference type="AlphaFoldDB" id="A0A1F7X8S4"/>
<evidence type="ECO:0000313" key="1">
    <source>
        <dbReference type="EMBL" id="OGM11414.1"/>
    </source>
</evidence>
<reference evidence="1 2" key="1">
    <citation type="journal article" date="2016" name="Nat. Commun.">
        <title>Thousands of microbial genomes shed light on interconnected biogeochemical processes in an aquifer system.</title>
        <authorList>
            <person name="Anantharaman K."/>
            <person name="Brown C.T."/>
            <person name="Hug L.A."/>
            <person name="Sharon I."/>
            <person name="Castelle C.J."/>
            <person name="Probst A.J."/>
            <person name="Thomas B.C."/>
            <person name="Singh A."/>
            <person name="Wilkins M.J."/>
            <person name="Karaoz U."/>
            <person name="Brodie E.L."/>
            <person name="Williams K.H."/>
            <person name="Hubbard S.S."/>
            <person name="Banfield J.F."/>
        </authorList>
    </citation>
    <scope>NUCLEOTIDE SEQUENCE [LARGE SCALE GENOMIC DNA]</scope>
</reference>
<gene>
    <name evidence="1" type="ORF">A2Z22_00855</name>
</gene>
<organism evidence="1 2">
    <name type="scientific">Candidatus Woesebacteria bacterium RBG_16_34_12</name>
    <dbReference type="NCBI Taxonomy" id="1802480"/>
    <lineage>
        <taxon>Bacteria</taxon>
        <taxon>Candidatus Woeseibacteriota</taxon>
    </lineage>
</organism>
<accession>A0A1F7X8S4</accession>
<name>A0A1F7X8S4_9BACT</name>
<dbReference type="Proteomes" id="UP000177053">
    <property type="component" value="Unassembled WGS sequence"/>
</dbReference>
<dbReference type="EMBL" id="MGFS01000017">
    <property type="protein sequence ID" value="OGM11414.1"/>
    <property type="molecule type" value="Genomic_DNA"/>
</dbReference>
<comment type="caution">
    <text evidence="1">The sequence shown here is derived from an EMBL/GenBank/DDBJ whole genome shotgun (WGS) entry which is preliminary data.</text>
</comment>
<proteinExistence type="predicted"/>